<dbReference type="Proteomes" id="UP000481153">
    <property type="component" value="Unassembled WGS sequence"/>
</dbReference>
<evidence type="ECO:0000313" key="7">
    <source>
        <dbReference type="Proteomes" id="UP000481153"/>
    </source>
</evidence>
<evidence type="ECO:0000259" key="5">
    <source>
        <dbReference type="Pfam" id="PF00066"/>
    </source>
</evidence>
<feature type="transmembrane region" description="Helical" evidence="4">
    <location>
        <begin position="305"/>
        <end position="328"/>
    </location>
</feature>
<feature type="transmembrane region" description="Helical" evidence="4">
    <location>
        <begin position="70"/>
        <end position="89"/>
    </location>
</feature>
<reference evidence="6 7" key="1">
    <citation type="submission" date="2019-07" db="EMBL/GenBank/DDBJ databases">
        <title>Genomics analysis of Aphanomyces spp. identifies a new class of oomycete effector associated with host adaptation.</title>
        <authorList>
            <person name="Gaulin E."/>
        </authorList>
    </citation>
    <scope>NUCLEOTIDE SEQUENCE [LARGE SCALE GENOMIC DNA]</scope>
    <source>
        <strain evidence="6 7">ATCC 201684</strain>
    </source>
</reference>
<feature type="transmembrane region" description="Helical" evidence="4">
    <location>
        <begin position="21"/>
        <end position="44"/>
    </location>
</feature>
<dbReference type="Gene3D" id="4.10.470.20">
    <property type="match status" value="1"/>
</dbReference>
<evidence type="ECO:0000256" key="1">
    <source>
        <dbReference type="ARBA" id="ARBA00022737"/>
    </source>
</evidence>
<dbReference type="AlphaFoldDB" id="A0A6G0WY15"/>
<keyword evidence="4" id="KW-0472">Membrane</keyword>
<keyword evidence="3" id="KW-0325">Glycoprotein</keyword>
<evidence type="ECO:0000256" key="4">
    <source>
        <dbReference type="SAM" id="Phobius"/>
    </source>
</evidence>
<accession>A0A6G0WY15</accession>
<dbReference type="VEuPathDB" id="FungiDB:AeMF1_013414"/>
<keyword evidence="2" id="KW-1015">Disulfide bond</keyword>
<evidence type="ECO:0000256" key="2">
    <source>
        <dbReference type="ARBA" id="ARBA00023157"/>
    </source>
</evidence>
<evidence type="ECO:0000256" key="3">
    <source>
        <dbReference type="ARBA" id="ARBA00023180"/>
    </source>
</evidence>
<keyword evidence="4" id="KW-1133">Transmembrane helix</keyword>
<keyword evidence="4" id="KW-0812">Transmembrane</keyword>
<organism evidence="6 7">
    <name type="scientific">Aphanomyces euteiches</name>
    <dbReference type="NCBI Taxonomy" id="100861"/>
    <lineage>
        <taxon>Eukaryota</taxon>
        <taxon>Sar</taxon>
        <taxon>Stramenopiles</taxon>
        <taxon>Oomycota</taxon>
        <taxon>Saprolegniomycetes</taxon>
        <taxon>Saprolegniales</taxon>
        <taxon>Verrucalvaceae</taxon>
        <taxon>Aphanomyces</taxon>
    </lineage>
</organism>
<feature type="domain" description="LNR" evidence="5">
    <location>
        <begin position="576"/>
        <end position="607"/>
    </location>
</feature>
<dbReference type="SUPFAM" id="SSF52058">
    <property type="entry name" value="L domain-like"/>
    <property type="match status" value="1"/>
</dbReference>
<feature type="transmembrane region" description="Helical" evidence="4">
    <location>
        <begin position="198"/>
        <end position="223"/>
    </location>
</feature>
<comment type="caution">
    <text evidence="6">The sequence shown here is derived from an EMBL/GenBank/DDBJ whole genome shotgun (WGS) entry which is preliminary data.</text>
</comment>
<evidence type="ECO:0000313" key="6">
    <source>
        <dbReference type="EMBL" id="KAF0732428.1"/>
    </source>
</evidence>
<protein>
    <recommendedName>
        <fullName evidence="5">LNR domain-containing protein</fullName>
    </recommendedName>
</protein>
<keyword evidence="1" id="KW-0677">Repeat</keyword>
<proteinExistence type="predicted"/>
<dbReference type="VEuPathDB" id="FungiDB:AeMF1_001802"/>
<dbReference type="InterPro" id="IPR000800">
    <property type="entry name" value="Notch_dom"/>
</dbReference>
<dbReference type="Pfam" id="PF00066">
    <property type="entry name" value="Notch"/>
    <property type="match status" value="1"/>
</dbReference>
<keyword evidence="7" id="KW-1185">Reference proteome</keyword>
<dbReference type="EMBL" id="VJMJ01000133">
    <property type="protein sequence ID" value="KAF0732428.1"/>
    <property type="molecule type" value="Genomic_DNA"/>
</dbReference>
<dbReference type="InterPro" id="IPR032675">
    <property type="entry name" value="LRR_dom_sf"/>
</dbReference>
<name>A0A6G0WY15_9STRA</name>
<dbReference type="Gene3D" id="3.80.10.10">
    <property type="entry name" value="Ribonuclease Inhibitor"/>
    <property type="match status" value="1"/>
</dbReference>
<sequence>MPAKKPKSEWPNRQTVHVYSAWLRRLVFVFAGLKHTLTALYLAAQVVLLRTANDAQIRSSHLYAPDKVEIVYGVLGSLHMASFVQYCCLCRRRPASSLLCAPRSKVFPDLASERPWPTRHFNFVQTWKDRILSSDVFFVAFNVLDVISQSYEAFALATKLVDRRLVSIYVLLVVLYITGTAYVLLANHSATKLVLLNWASSLISFGLSSLLHYFGLILPLLYYKFVDPTLESSPTWLTHYILYIRYNFITSATDLVAKGVVQLGSLVSLWRLVDNINMTKTLATIQTRTGSFFQPRRARPPSKYVMLYVSCTILWAIFLALSLLYAMWFRASCPASCMEYVSPLWTSKCQCMYVHVNCHLLGHQDVEKELHASQLGSNVFAIMVSRCDLAHGISNATLNQFQELYFVGIHFTNMTSWDGQLPRSINFVTMSYGHLETLPSILQANIPESLIVLRLASHPFQSFEIPPTWHLVRDLRLVNLSHVVFEPTTLAKFNFVLLVLAFNKLTAIPPQLDAMTNLWFLDVTGNAIDQVPKTLTSRQVQVVACGNQINSTDTALEPTERRLYEWTQTEFCGRPCAPDCYRYMYGDRICQWQCFNARCGYDGGDCDDFSFHIG</sequence>
<feature type="transmembrane region" description="Helical" evidence="4">
    <location>
        <begin position="166"/>
        <end position="186"/>
    </location>
</feature>
<gene>
    <name evidence="6" type="ORF">Ae201684_010480</name>
</gene>